<dbReference type="AlphaFoldDB" id="A0A0N5CU51"/>
<protein>
    <submittedName>
        <fullName evidence="4">Ras-GEF domain-containing protein</fullName>
    </submittedName>
</protein>
<keyword evidence="3" id="KW-1185">Reference proteome</keyword>
<dbReference type="EMBL" id="UYYF01004266">
    <property type="protein sequence ID" value="VDN00763.1"/>
    <property type="molecule type" value="Genomic_DNA"/>
</dbReference>
<evidence type="ECO:0000256" key="1">
    <source>
        <dbReference type="SAM" id="MobiDB-lite"/>
    </source>
</evidence>
<dbReference type="WBParaSite" id="TCLT_0000377201-mRNA-1">
    <property type="protein sequence ID" value="TCLT_0000377201-mRNA-1"/>
    <property type="gene ID" value="TCLT_0000377201"/>
</dbReference>
<feature type="compositionally biased region" description="Polar residues" evidence="1">
    <location>
        <begin position="92"/>
        <end position="115"/>
    </location>
</feature>
<organism evidence="4">
    <name type="scientific">Thelazia callipaeda</name>
    <name type="common">Oriental eyeworm</name>
    <name type="synonym">Parasitic nematode</name>
    <dbReference type="NCBI Taxonomy" id="103827"/>
    <lineage>
        <taxon>Eukaryota</taxon>
        <taxon>Metazoa</taxon>
        <taxon>Ecdysozoa</taxon>
        <taxon>Nematoda</taxon>
        <taxon>Chromadorea</taxon>
        <taxon>Rhabditida</taxon>
        <taxon>Spirurina</taxon>
        <taxon>Spiruromorpha</taxon>
        <taxon>Thelazioidea</taxon>
        <taxon>Thelaziidae</taxon>
        <taxon>Thelazia</taxon>
    </lineage>
</organism>
<reference evidence="2 3" key="2">
    <citation type="submission" date="2018-11" db="EMBL/GenBank/DDBJ databases">
        <authorList>
            <consortium name="Pathogen Informatics"/>
        </authorList>
    </citation>
    <scope>NUCLEOTIDE SEQUENCE [LARGE SCALE GENOMIC DNA]</scope>
</reference>
<evidence type="ECO:0000313" key="4">
    <source>
        <dbReference type="WBParaSite" id="TCLT_0000377201-mRNA-1"/>
    </source>
</evidence>
<gene>
    <name evidence="2" type="ORF">TCLT_LOCUS3761</name>
</gene>
<dbReference type="Proteomes" id="UP000276776">
    <property type="component" value="Unassembled WGS sequence"/>
</dbReference>
<evidence type="ECO:0000313" key="3">
    <source>
        <dbReference type="Proteomes" id="UP000276776"/>
    </source>
</evidence>
<sequence>MQPLTFPQGFFDSTKLKAKDAIYWNLLALSALEHTGITVEELNALAKSRSEEPRLESHIMQKSASFNMSNSSHNDNHLLNISDSSNLHSIHSVSLPSTSSGIHETHTSSESSQIIPKNPFRRLHDLTDDSDEVDNPFDEIVTRAPSQTSSILSLQQPLIASNIQQQQQSLQTTNNNQHKATEQISKQQKALRYIIKRYRQLKAEWDNILSNTKTVEDIMETYEPNSSSNEEARIEYKPRISLILPPRVDP</sequence>
<evidence type="ECO:0000313" key="2">
    <source>
        <dbReference type="EMBL" id="VDN00763.1"/>
    </source>
</evidence>
<name>A0A0N5CU51_THECL</name>
<reference evidence="4" key="1">
    <citation type="submission" date="2017-02" db="UniProtKB">
        <authorList>
            <consortium name="WormBaseParasite"/>
        </authorList>
    </citation>
    <scope>IDENTIFICATION</scope>
</reference>
<feature type="region of interest" description="Disordered" evidence="1">
    <location>
        <begin position="92"/>
        <end position="134"/>
    </location>
</feature>
<accession>A0A0N5CU51</accession>
<proteinExistence type="predicted"/>
<dbReference type="OrthoDB" id="5870726at2759"/>